<dbReference type="SUPFAM" id="SSF54862">
    <property type="entry name" value="4Fe-4S ferredoxins"/>
    <property type="match status" value="1"/>
</dbReference>
<dbReference type="Proteomes" id="UP000249782">
    <property type="component" value="Unassembled WGS sequence"/>
</dbReference>
<comment type="caution">
    <text evidence="2">The sequence shown here is derived from an EMBL/GenBank/DDBJ whole genome shotgun (WGS) entry which is preliminary data.</text>
</comment>
<evidence type="ECO:0000313" key="2">
    <source>
        <dbReference type="EMBL" id="RAO79111.1"/>
    </source>
</evidence>
<dbReference type="PROSITE" id="PS00198">
    <property type="entry name" value="4FE4S_FER_1"/>
    <property type="match status" value="2"/>
</dbReference>
<dbReference type="PROSITE" id="PS51379">
    <property type="entry name" value="4FE4S_FER_2"/>
    <property type="match status" value="2"/>
</dbReference>
<dbReference type="InterPro" id="IPR017900">
    <property type="entry name" value="4Fe4S_Fe_S_CS"/>
</dbReference>
<feature type="domain" description="4Fe-4S ferredoxin-type" evidence="1">
    <location>
        <begin position="1"/>
        <end position="24"/>
    </location>
</feature>
<dbReference type="EMBL" id="QLOE01000004">
    <property type="protein sequence ID" value="RAO79111.1"/>
    <property type="molecule type" value="Genomic_DNA"/>
</dbReference>
<name>A0A328PD14_9EURY</name>
<dbReference type="InterPro" id="IPR017896">
    <property type="entry name" value="4Fe4S_Fe-S-bd"/>
</dbReference>
<organism evidence="2 3">
    <name type="scientific">Methanothermobacter tenebrarum</name>
    <dbReference type="NCBI Taxonomy" id="680118"/>
    <lineage>
        <taxon>Archaea</taxon>
        <taxon>Methanobacteriati</taxon>
        <taxon>Methanobacteriota</taxon>
        <taxon>Methanomada group</taxon>
        <taxon>Methanobacteria</taxon>
        <taxon>Methanobacteriales</taxon>
        <taxon>Methanobacteriaceae</taxon>
        <taxon>Methanothermobacter</taxon>
    </lineage>
</organism>
<keyword evidence="3" id="KW-1185">Reference proteome</keyword>
<dbReference type="AlphaFoldDB" id="A0A328PD14"/>
<reference evidence="2 3" key="1">
    <citation type="submission" date="2018-06" db="EMBL/GenBank/DDBJ databases">
        <title>Draft genome sequence of hyperthermophilic methanogen Methanothermobacter tenebrarum sp. MCM-B 1447.</title>
        <authorList>
            <person name="Pore S.D."/>
            <person name="Dagar S."/>
            <person name="Dhakephalkar P.K."/>
        </authorList>
    </citation>
    <scope>NUCLEOTIDE SEQUENCE [LARGE SCALE GENOMIC DNA]</scope>
    <source>
        <strain evidence="2 3">MCM B 1447</strain>
    </source>
</reference>
<sequence length="51" mass="5554">MRLLDKCGCCGACVNVCPYDILEMEKIVIINGECRECGTCSIVCPVDAIQK</sequence>
<evidence type="ECO:0000313" key="3">
    <source>
        <dbReference type="Proteomes" id="UP000249782"/>
    </source>
</evidence>
<dbReference type="Gene3D" id="3.30.70.20">
    <property type="match status" value="1"/>
</dbReference>
<dbReference type="RefSeq" id="WP_112093799.1">
    <property type="nucleotide sequence ID" value="NZ_QLOE01000004.1"/>
</dbReference>
<dbReference type="GO" id="GO:0016491">
    <property type="term" value="F:oxidoreductase activity"/>
    <property type="evidence" value="ECO:0007669"/>
    <property type="project" value="UniProtKB-ARBA"/>
</dbReference>
<proteinExistence type="predicted"/>
<feature type="domain" description="4Fe-4S ferredoxin-type" evidence="1">
    <location>
        <begin position="25"/>
        <end position="51"/>
    </location>
</feature>
<dbReference type="OrthoDB" id="15347at2157"/>
<protein>
    <submittedName>
        <fullName evidence="2">Ferredoxin</fullName>
    </submittedName>
</protein>
<dbReference type="Pfam" id="PF12838">
    <property type="entry name" value="Fer4_7"/>
    <property type="match status" value="1"/>
</dbReference>
<gene>
    <name evidence="2" type="ORF">DPC56_04080</name>
</gene>
<accession>A0A328PD14</accession>
<evidence type="ECO:0000259" key="1">
    <source>
        <dbReference type="PROSITE" id="PS51379"/>
    </source>
</evidence>